<accession>A0A9J6G588</accession>
<dbReference type="Gene3D" id="6.20.210.20">
    <property type="entry name" value="THAP domain"/>
    <property type="match status" value="1"/>
</dbReference>
<evidence type="ECO:0000256" key="3">
    <source>
        <dbReference type="ARBA" id="ARBA00022833"/>
    </source>
</evidence>
<dbReference type="InterPro" id="IPR052224">
    <property type="entry name" value="THAP_domain_protein"/>
</dbReference>
<dbReference type="AlphaFoldDB" id="A0A9J6G588"/>
<dbReference type="OrthoDB" id="6479465at2759"/>
<evidence type="ECO:0000256" key="4">
    <source>
        <dbReference type="ARBA" id="ARBA00023125"/>
    </source>
</evidence>
<dbReference type="InterPro" id="IPR048365">
    <property type="entry name" value="TNP-like_RNaseH_N"/>
</dbReference>
<evidence type="ECO:0000313" key="8">
    <source>
        <dbReference type="Proteomes" id="UP000821853"/>
    </source>
</evidence>
<dbReference type="PROSITE" id="PS50950">
    <property type="entry name" value="ZF_THAP"/>
    <property type="match status" value="1"/>
</dbReference>
<dbReference type="Proteomes" id="UP000821853">
    <property type="component" value="Chromosome 3"/>
</dbReference>
<dbReference type="Pfam" id="PF21787">
    <property type="entry name" value="TNP-like_RNaseH_N"/>
    <property type="match status" value="1"/>
</dbReference>
<evidence type="ECO:0000259" key="6">
    <source>
        <dbReference type="PROSITE" id="PS50950"/>
    </source>
</evidence>
<sequence length="716" mass="81772">MPGKCCGPRCNGNYDSGPRVHVFAFPKDELARQRWIRAIPRDNLSVSKHSKVCERHFKPDDILREGSHVDEVTGCTVTAPLSGVRLHPDAVPTTLPSCPSYMSKQETRREDPEVKRTRLDAVSLQKALAQSVLTARNEDEADKIHCVQDLIVCVSSMHSKFWHAIETNGNLILLHITDNEAPSIKYSVVVKQDLTITLHVAKTAVRRLGCNLLVPAVANSKRVVLEFLDGVEQYDSGLNASSEDSDNDARATIISLLEKLSQQEEKAPGMKLLIEQVNLHFVKKERRRYSVDFMVFCCLLFTVSAHAYRFLRSHGSLILPHPRTIRSVCSSFGMSPQNEQQDAAFLSYIAKRIGDLSEDQCHVTLMVDEIHIKPFFDYKGGNISGVAANSRQAANSAFVFMVHIVPVHKPNAEFLHKLLREVICGLEKIGFKVICVVTDNNAINRKAMLPFKPTVVPAIPTSSPKSPTNDFVFPHPCDAQRPLFFVIDPVHILKFVRNNWLKTSDQCFWFPAFKSDETGQRQMLYAYFKTIKAAYELECDQLLRYGYTVSRKAVSPSDIEKQNVQLALQVFSARFRDDFKKPVFPSERDPKLSFLYDFLDWLEYWKEKQADTCKLTKETHGALHQTTQALIEICRYCFDELHMSFVLLGKFQTDFLEDRFGRYRRLAGSQYHMSIRQLYEGETKLRLQNTLPQIWTSSERTGSEADEDQHWEDFHK</sequence>
<dbReference type="EMBL" id="JABSTR010000005">
    <property type="protein sequence ID" value="KAH9369680.1"/>
    <property type="molecule type" value="Genomic_DNA"/>
</dbReference>
<dbReference type="Pfam" id="PF12017">
    <property type="entry name" value="Tnp_P_element"/>
    <property type="match status" value="1"/>
</dbReference>
<protein>
    <recommendedName>
        <fullName evidence="6">THAP-type domain-containing protein</fullName>
    </recommendedName>
</protein>
<comment type="caution">
    <text evidence="7">The sequence shown here is derived from an EMBL/GenBank/DDBJ whole genome shotgun (WGS) entry which is preliminary data.</text>
</comment>
<keyword evidence="3" id="KW-0862">Zinc</keyword>
<gene>
    <name evidence="7" type="ORF">HPB48_007647</name>
</gene>
<dbReference type="GO" id="GO:0003677">
    <property type="term" value="F:DNA binding"/>
    <property type="evidence" value="ECO:0007669"/>
    <property type="project" value="UniProtKB-UniRule"/>
</dbReference>
<dbReference type="SMART" id="SM00692">
    <property type="entry name" value="DM3"/>
    <property type="match status" value="1"/>
</dbReference>
<dbReference type="InterPro" id="IPR021896">
    <property type="entry name" value="THAP9-like_HTH"/>
</dbReference>
<proteinExistence type="predicted"/>
<feature type="domain" description="THAP-type" evidence="6">
    <location>
        <begin position="1"/>
        <end position="95"/>
    </location>
</feature>
<dbReference type="PANTHER" id="PTHR46927">
    <property type="entry name" value="AGAP005574-PA"/>
    <property type="match status" value="1"/>
</dbReference>
<evidence type="ECO:0000313" key="7">
    <source>
        <dbReference type="EMBL" id="KAH9369680.1"/>
    </source>
</evidence>
<keyword evidence="2 5" id="KW-0863">Zinc-finger</keyword>
<dbReference type="InterPro" id="IPR038441">
    <property type="entry name" value="THAP_Znf_sf"/>
</dbReference>
<dbReference type="GO" id="GO:0008270">
    <property type="term" value="F:zinc ion binding"/>
    <property type="evidence" value="ECO:0007669"/>
    <property type="project" value="UniProtKB-KW"/>
</dbReference>
<evidence type="ECO:0000256" key="1">
    <source>
        <dbReference type="ARBA" id="ARBA00022723"/>
    </source>
</evidence>
<organism evidence="7 8">
    <name type="scientific">Haemaphysalis longicornis</name>
    <name type="common">Bush tick</name>
    <dbReference type="NCBI Taxonomy" id="44386"/>
    <lineage>
        <taxon>Eukaryota</taxon>
        <taxon>Metazoa</taxon>
        <taxon>Ecdysozoa</taxon>
        <taxon>Arthropoda</taxon>
        <taxon>Chelicerata</taxon>
        <taxon>Arachnida</taxon>
        <taxon>Acari</taxon>
        <taxon>Parasitiformes</taxon>
        <taxon>Ixodida</taxon>
        <taxon>Ixodoidea</taxon>
        <taxon>Ixodidae</taxon>
        <taxon>Haemaphysalinae</taxon>
        <taxon>Haemaphysalis</taxon>
    </lineage>
</organism>
<keyword evidence="8" id="KW-1185">Reference proteome</keyword>
<keyword evidence="4 5" id="KW-0238">DNA-binding</keyword>
<dbReference type="Pfam" id="PF05485">
    <property type="entry name" value="THAP"/>
    <property type="match status" value="1"/>
</dbReference>
<reference evidence="7 8" key="1">
    <citation type="journal article" date="2020" name="Cell">
        <title>Large-Scale Comparative Analyses of Tick Genomes Elucidate Their Genetic Diversity and Vector Capacities.</title>
        <authorList>
            <consortium name="Tick Genome and Microbiome Consortium (TIGMIC)"/>
            <person name="Jia N."/>
            <person name="Wang J."/>
            <person name="Shi W."/>
            <person name="Du L."/>
            <person name="Sun Y."/>
            <person name="Zhan W."/>
            <person name="Jiang J.F."/>
            <person name="Wang Q."/>
            <person name="Zhang B."/>
            <person name="Ji P."/>
            <person name="Bell-Sakyi L."/>
            <person name="Cui X.M."/>
            <person name="Yuan T.T."/>
            <person name="Jiang B.G."/>
            <person name="Yang W.F."/>
            <person name="Lam T.T."/>
            <person name="Chang Q.C."/>
            <person name="Ding S.J."/>
            <person name="Wang X.J."/>
            <person name="Zhu J.G."/>
            <person name="Ruan X.D."/>
            <person name="Zhao L."/>
            <person name="Wei J.T."/>
            <person name="Ye R.Z."/>
            <person name="Que T.C."/>
            <person name="Du C.H."/>
            <person name="Zhou Y.H."/>
            <person name="Cheng J.X."/>
            <person name="Dai P.F."/>
            <person name="Guo W.B."/>
            <person name="Han X.H."/>
            <person name="Huang E.J."/>
            <person name="Li L.F."/>
            <person name="Wei W."/>
            <person name="Gao Y.C."/>
            <person name="Liu J.Z."/>
            <person name="Shao H.Z."/>
            <person name="Wang X."/>
            <person name="Wang C.C."/>
            <person name="Yang T.C."/>
            <person name="Huo Q.B."/>
            <person name="Li W."/>
            <person name="Chen H.Y."/>
            <person name="Chen S.E."/>
            <person name="Zhou L.G."/>
            <person name="Ni X.B."/>
            <person name="Tian J.H."/>
            <person name="Sheng Y."/>
            <person name="Liu T."/>
            <person name="Pan Y.S."/>
            <person name="Xia L.Y."/>
            <person name="Li J."/>
            <person name="Zhao F."/>
            <person name="Cao W.C."/>
        </authorList>
    </citation>
    <scope>NUCLEOTIDE SEQUENCE [LARGE SCALE GENOMIC DNA]</scope>
    <source>
        <strain evidence="7">HaeL-2018</strain>
    </source>
</reference>
<dbReference type="VEuPathDB" id="VectorBase:HLOH_062086"/>
<evidence type="ECO:0000256" key="2">
    <source>
        <dbReference type="ARBA" id="ARBA00022771"/>
    </source>
</evidence>
<dbReference type="InterPro" id="IPR006612">
    <property type="entry name" value="THAP_Znf"/>
</dbReference>
<evidence type="ECO:0000256" key="5">
    <source>
        <dbReference type="PROSITE-ProRule" id="PRU00309"/>
    </source>
</evidence>
<name>A0A9J6G588_HAELO</name>
<dbReference type="PANTHER" id="PTHR46927:SF3">
    <property type="entry name" value="THAP-TYPE DOMAIN-CONTAINING PROTEIN"/>
    <property type="match status" value="1"/>
</dbReference>
<keyword evidence="1" id="KW-0479">Metal-binding</keyword>
<dbReference type="SMART" id="SM00980">
    <property type="entry name" value="THAP"/>
    <property type="match status" value="1"/>
</dbReference>
<dbReference type="SUPFAM" id="SSF57716">
    <property type="entry name" value="Glucocorticoid receptor-like (DNA-binding domain)"/>
    <property type="match status" value="1"/>
</dbReference>